<accession>A0A5C7FLT5</accession>
<dbReference type="Pfam" id="PF08818">
    <property type="entry name" value="DUF1801"/>
    <property type="match status" value="1"/>
</dbReference>
<dbReference type="AlphaFoldDB" id="A0A5C7FLT5"/>
<protein>
    <submittedName>
        <fullName evidence="2">DUF1801 domain-containing protein</fullName>
    </submittedName>
</protein>
<dbReference type="InterPro" id="IPR014922">
    <property type="entry name" value="YdhG-like"/>
</dbReference>
<evidence type="ECO:0000313" key="3">
    <source>
        <dbReference type="Proteomes" id="UP000321907"/>
    </source>
</evidence>
<dbReference type="OrthoDB" id="5951444at2"/>
<name>A0A5C7FLT5_9BACT</name>
<keyword evidence="3" id="KW-1185">Reference proteome</keyword>
<dbReference type="Proteomes" id="UP000321907">
    <property type="component" value="Unassembled WGS sequence"/>
</dbReference>
<organism evidence="2 3">
    <name type="scientific">Neolewinella aurantiaca</name>
    <dbReference type="NCBI Taxonomy" id="2602767"/>
    <lineage>
        <taxon>Bacteria</taxon>
        <taxon>Pseudomonadati</taxon>
        <taxon>Bacteroidota</taxon>
        <taxon>Saprospiria</taxon>
        <taxon>Saprospirales</taxon>
        <taxon>Lewinellaceae</taxon>
        <taxon>Neolewinella</taxon>
    </lineage>
</organism>
<evidence type="ECO:0000259" key="1">
    <source>
        <dbReference type="Pfam" id="PF08818"/>
    </source>
</evidence>
<reference evidence="2 3" key="1">
    <citation type="submission" date="2019-08" db="EMBL/GenBank/DDBJ databases">
        <title>Lewinella sp. strain SSH13 Genome sequencing and assembly.</title>
        <authorList>
            <person name="Kim I."/>
        </authorList>
    </citation>
    <scope>NUCLEOTIDE SEQUENCE [LARGE SCALE GENOMIC DNA]</scope>
    <source>
        <strain evidence="2 3">SSH13</strain>
    </source>
</reference>
<sequence length="142" mass="15907">MAKNEPKTKPTAVNPQTFVAAVEDEQKRADAEWVMAMMEEVTGEPPVMWGPSIIGFGTYHYVYESGREGDWMLTGFSPRKAALSIYLMSGLKQEEEYLAKLGKYKTGKSCLYVKRLSDIDTDVLRAMVVASVAKVRAGEIRY</sequence>
<dbReference type="EMBL" id="VOXD01000004">
    <property type="protein sequence ID" value="TXF90999.1"/>
    <property type="molecule type" value="Genomic_DNA"/>
</dbReference>
<dbReference type="RefSeq" id="WP_147929457.1">
    <property type="nucleotide sequence ID" value="NZ_VOXD01000004.1"/>
</dbReference>
<gene>
    <name evidence="2" type="ORF">FUA23_04135</name>
</gene>
<dbReference type="SUPFAM" id="SSF159888">
    <property type="entry name" value="YdhG-like"/>
    <property type="match status" value="1"/>
</dbReference>
<proteinExistence type="predicted"/>
<feature type="domain" description="YdhG-like" evidence="1">
    <location>
        <begin position="27"/>
        <end position="130"/>
    </location>
</feature>
<evidence type="ECO:0000313" key="2">
    <source>
        <dbReference type="EMBL" id="TXF90999.1"/>
    </source>
</evidence>
<comment type="caution">
    <text evidence="2">The sequence shown here is derived from an EMBL/GenBank/DDBJ whole genome shotgun (WGS) entry which is preliminary data.</text>
</comment>